<evidence type="ECO:0000313" key="2">
    <source>
        <dbReference type="EMBL" id="KAF5327484.1"/>
    </source>
</evidence>
<dbReference type="AlphaFoldDB" id="A0A8H5BQ52"/>
<dbReference type="EMBL" id="JAACJJ010000014">
    <property type="protein sequence ID" value="KAF5327484.1"/>
    <property type="molecule type" value="Genomic_DNA"/>
</dbReference>
<feature type="compositionally biased region" description="Acidic residues" evidence="1">
    <location>
        <begin position="80"/>
        <end position="101"/>
    </location>
</feature>
<proteinExistence type="predicted"/>
<gene>
    <name evidence="2" type="ORF">D9619_005133</name>
</gene>
<protein>
    <submittedName>
        <fullName evidence="2">Uncharacterized protein</fullName>
    </submittedName>
</protein>
<comment type="caution">
    <text evidence="2">The sequence shown here is derived from an EMBL/GenBank/DDBJ whole genome shotgun (WGS) entry which is preliminary data.</text>
</comment>
<name>A0A8H5BQ52_9AGAR</name>
<accession>A0A8H5BQ52</accession>
<keyword evidence="3" id="KW-1185">Reference proteome</keyword>
<evidence type="ECO:0000313" key="3">
    <source>
        <dbReference type="Proteomes" id="UP000567179"/>
    </source>
</evidence>
<organism evidence="2 3">
    <name type="scientific">Psilocybe cf. subviscida</name>
    <dbReference type="NCBI Taxonomy" id="2480587"/>
    <lineage>
        <taxon>Eukaryota</taxon>
        <taxon>Fungi</taxon>
        <taxon>Dikarya</taxon>
        <taxon>Basidiomycota</taxon>
        <taxon>Agaricomycotina</taxon>
        <taxon>Agaricomycetes</taxon>
        <taxon>Agaricomycetidae</taxon>
        <taxon>Agaricales</taxon>
        <taxon>Agaricineae</taxon>
        <taxon>Strophariaceae</taxon>
        <taxon>Psilocybe</taxon>
    </lineage>
</organism>
<evidence type="ECO:0000256" key="1">
    <source>
        <dbReference type="SAM" id="MobiDB-lite"/>
    </source>
</evidence>
<sequence length="386" mass="43012">MTFNGFLRGAGKLVDTAKTLTTMKSSVGHLVPCFQKLFFGACTWCNGDTCYDWLLGGTQCAISLHSHPRPNITQRHEQSDENEDGEEEEKEGEEDQDEEAEKVEQHYETELTGGAGPSALPRTEENRRSLALNHIPPKTVPMGYWIKVMIYDMQSESILCLLLAYPDPSPVCLNEVSPPHFTPEGNLYLEYAHSCAPNSTAPRNVGEDDLEEYYSDTKKAPPGRAEVDADAFLHESFADRLQKTDNPYMDIKHPDSLTDLYFSYNYPLGSLICPGASSSIARRVNAFSSVTPLTPSTLGQISVDTSTTACHHAVPILNAKVTISQCGVYRSKRTIRLHHGIAPYQRHRPNYEPDPFLRPIYLPPSLVAFRKTFPRSSGRHLHSGPT</sequence>
<reference evidence="2 3" key="1">
    <citation type="journal article" date="2020" name="ISME J.">
        <title>Uncovering the hidden diversity of litter-decomposition mechanisms in mushroom-forming fungi.</title>
        <authorList>
            <person name="Floudas D."/>
            <person name="Bentzer J."/>
            <person name="Ahren D."/>
            <person name="Johansson T."/>
            <person name="Persson P."/>
            <person name="Tunlid A."/>
        </authorList>
    </citation>
    <scope>NUCLEOTIDE SEQUENCE [LARGE SCALE GENOMIC DNA]</scope>
    <source>
        <strain evidence="2 3">CBS 101986</strain>
    </source>
</reference>
<feature type="region of interest" description="Disordered" evidence="1">
    <location>
        <begin position="70"/>
        <end position="130"/>
    </location>
</feature>
<dbReference type="Proteomes" id="UP000567179">
    <property type="component" value="Unassembled WGS sequence"/>
</dbReference>